<dbReference type="GO" id="GO:0101005">
    <property type="term" value="F:deubiquitinase activity"/>
    <property type="evidence" value="ECO:0007669"/>
    <property type="project" value="TreeGrafter"/>
</dbReference>
<evidence type="ECO:0000313" key="5">
    <source>
        <dbReference type="EMBL" id="SBT87845.1"/>
    </source>
</evidence>
<keyword evidence="2" id="KW-0645">Protease</keyword>
<dbReference type="RefSeq" id="XP_028860777.1">
    <property type="nucleotide sequence ID" value="XM_029004049.1"/>
</dbReference>
<keyword evidence="3" id="KW-0378">Hydrolase</keyword>
<evidence type="ECO:0000313" key="6">
    <source>
        <dbReference type="Proteomes" id="UP000219813"/>
    </source>
</evidence>
<dbReference type="AlphaFoldDB" id="A0A1D3JME9"/>
<feature type="domain" description="PPPDE" evidence="4">
    <location>
        <begin position="1"/>
        <end position="117"/>
    </location>
</feature>
<dbReference type="SMART" id="SM01179">
    <property type="entry name" value="DUF862"/>
    <property type="match status" value="1"/>
</dbReference>
<dbReference type="InterPro" id="IPR008580">
    <property type="entry name" value="PPPDE_dom"/>
</dbReference>
<proteinExistence type="inferred from homology"/>
<dbReference type="Pfam" id="PF05903">
    <property type="entry name" value="Peptidase_C97"/>
    <property type="match status" value="1"/>
</dbReference>
<comment type="similarity">
    <text evidence="1">Belongs to the DeSI family.</text>
</comment>
<protein>
    <submittedName>
        <fullName evidence="5">PPPDE peptidase, putative</fullName>
    </submittedName>
</protein>
<dbReference type="PANTHER" id="PTHR12378">
    <property type="entry name" value="DESUMOYLATING ISOPEPTIDASE"/>
    <property type="match status" value="1"/>
</dbReference>
<dbReference type="OMA" id="SINTMDI"/>
<dbReference type="PROSITE" id="PS51858">
    <property type="entry name" value="PPPDE"/>
    <property type="match status" value="1"/>
</dbReference>
<dbReference type="GO" id="GO:0016579">
    <property type="term" value="P:protein deubiquitination"/>
    <property type="evidence" value="ECO:0007669"/>
    <property type="project" value="TreeGrafter"/>
</dbReference>
<sequence length="266" mass="31521">MNVWLHTYTLDVPFFLKNVRHTGIELFGREYTFSMDGIITCKPKNSTVGQYCKSYELKCIKLSYSQFSEILNAIGKIYRPNTYNFIYKNCNHFCDDLFELLSGKRLFHTFMFYSRLGKIFGNFKNVALCGYINSMEISRNDKTLYIYALNLSKSILKKNKNKRAVLYINDINDTNDFSDIDDINDINDINNFNENYHQNYVTTPLYVVPYRTYASYPCVNQNIYYTENFVNNSMDDLNDGMHNIFHHNSLFDNMYFFRIRGNFSMI</sequence>
<dbReference type="GeneID" id="39867870"/>
<dbReference type="EMBL" id="LT594628">
    <property type="protein sequence ID" value="SBT87845.1"/>
    <property type="molecule type" value="Genomic_DNA"/>
</dbReference>
<dbReference type="VEuPathDB" id="PlasmoDB:PmUG01_07030700"/>
<dbReference type="KEGG" id="pmal:PMUG01_07030700"/>
<dbReference type="GO" id="GO:0006508">
    <property type="term" value="P:proteolysis"/>
    <property type="evidence" value="ECO:0007669"/>
    <property type="project" value="UniProtKB-KW"/>
</dbReference>
<dbReference type="PANTHER" id="PTHR12378:SF80">
    <property type="entry name" value="IP06716P-RELATED"/>
    <property type="match status" value="1"/>
</dbReference>
<accession>A0A1D3JME9</accession>
<organism evidence="5 6">
    <name type="scientific">Plasmodium malariae</name>
    <dbReference type="NCBI Taxonomy" id="5858"/>
    <lineage>
        <taxon>Eukaryota</taxon>
        <taxon>Sar</taxon>
        <taxon>Alveolata</taxon>
        <taxon>Apicomplexa</taxon>
        <taxon>Aconoidasida</taxon>
        <taxon>Haemosporida</taxon>
        <taxon>Plasmodiidae</taxon>
        <taxon>Plasmodium</taxon>
        <taxon>Plasmodium (Plasmodium)</taxon>
    </lineage>
</organism>
<dbReference type="InterPro" id="IPR042266">
    <property type="entry name" value="PPPDE_sf"/>
</dbReference>
<evidence type="ECO:0000256" key="3">
    <source>
        <dbReference type="ARBA" id="ARBA00022801"/>
    </source>
</evidence>
<evidence type="ECO:0000256" key="2">
    <source>
        <dbReference type="ARBA" id="ARBA00022670"/>
    </source>
</evidence>
<gene>
    <name evidence="5" type="primary">PmUG01_07030700</name>
    <name evidence="5" type="ORF">PMUG01_07030700</name>
</gene>
<name>A0A1D3JME9_PLAMA</name>
<dbReference type="OrthoDB" id="412286at2759"/>
<dbReference type="Gene3D" id="3.90.1720.30">
    <property type="entry name" value="PPPDE domains"/>
    <property type="match status" value="1"/>
</dbReference>
<evidence type="ECO:0000259" key="4">
    <source>
        <dbReference type="PROSITE" id="PS51858"/>
    </source>
</evidence>
<reference evidence="5 6" key="1">
    <citation type="submission" date="2016-06" db="EMBL/GenBank/DDBJ databases">
        <authorList>
            <consortium name="Pathogen Informatics"/>
        </authorList>
    </citation>
    <scope>NUCLEOTIDE SEQUENCE [LARGE SCALE GENOMIC DNA]</scope>
</reference>
<evidence type="ECO:0000256" key="1">
    <source>
        <dbReference type="ARBA" id="ARBA00008140"/>
    </source>
</evidence>
<keyword evidence="6" id="KW-1185">Reference proteome</keyword>
<dbReference type="Proteomes" id="UP000219813">
    <property type="component" value="Chromosome 7"/>
</dbReference>